<feature type="compositionally biased region" description="Basic and acidic residues" evidence="1">
    <location>
        <begin position="56"/>
        <end position="78"/>
    </location>
</feature>
<dbReference type="RefSeq" id="WP_188427541.1">
    <property type="nucleotide sequence ID" value="NZ_BMCH01000010.1"/>
</dbReference>
<proteinExistence type="predicted"/>
<name>A0ABQ1MJV9_9PROT</name>
<evidence type="ECO:0000256" key="2">
    <source>
        <dbReference type="SAM" id="SignalP"/>
    </source>
</evidence>
<comment type="caution">
    <text evidence="3">The sequence shown here is derived from an EMBL/GenBank/DDBJ whole genome shotgun (WGS) entry which is preliminary data.</text>
</comment>
<accession>A0ABQ1MJV9</accession>
<feature type="compositionally biased region" description="Low complexity" evidence="1">
    <location>
        <begin position="94"/>
        <end position="103"/>
    </location>
</feature>
<gene>
    <name evidence="3" type="ORF">GCM10007207_28970</name>
</gene>
<dbReference type="InterPro" id="IPR036737">
    <property type="entry name" value="OmpA-like_sf"/>
</dbReference>
<feature type="signal peptide" evidence="2">
    <location>
        <begin position="1"/>
        <end position="27"/>
    </location>
</feature>
<sequence>MKRPILLSLLCSAGLPAVLLTSLPAAAQVTSNDDALPAAAPAKSQSAKKAPAGTTHAEKAPHAKSHEAAPKKPAEKKAPAASAPGASPAPAPRLPAAQRVGAPPDVPAEPPHPVVIPPPGVKVPTHPPVPPEDIKPDPEAKGQTEARPNGLRVLFAANSSGMTQPMIDAVKAEARKLAGRPTLRVTLWASASGSTEDLSTPRRIALARALAVRSLLIREGVATTRIYPRATGLAPAGSNPPDRLDIVAEGSVAAPISEAQFGTAPRTATP</sequence>
<feature type="compositionally biased region" description="Low complexity" evidence="1">
    <location>
        <begin position="36"/>
        <end position="52"/>
    </location>
</feature>
<protein>
    <recommendedName>
        <fullName evidence="5">OmpA family protein</fullName>
    </recommendedName>
</protein>
<feature type="compositionally biased region" description="Basic and acidic residues" evidence="1">
    <location>
        <begin position="132"/>
        <end position="144"/>
    </location>
</feature>
<feature type="chain" id="PRO_5047204815" description="OmpA family protein" evidence="2">
    <location>
        <begin position="28"/>
        <end position="270"/>
    </location>
</feature>
<dbReference type="EMBL" id="BMCH01000010">
    <property type="protein sequence ID" value="GGC41879.1"/>
    <property type="molecule type" value="Genomic_DNA"/>
</dbReference>
<feature type="region of interest" description="Disordered" evidence="1">
    <location>
        <begin position="36"/>
        <end position="147"/>
    </location>
</feature>
<dbReference type="Proteomes" id="UP000637769">
    <property type="component" value="Unassembled WGS sequence"/>
</dbReference>
<evidence type="ECO:0008006" key="5">
    <source>
        <dbReference type="Google" id="ProtNLM"/>
    </source>
</evidence>
<keyword evidence="4" id="KW-1185">Reference proteome</keyword>
<evidence type="ECO:0000256" key="1">
    <source>
        <dbReference type="SAM" id="MobiDB-lite"/>
    </source>
</evidence>
<feature type="compositionally biased region" description="Pro residues" evidence="1">
    <location>
        <begin position="104"/>
        <end position="131"/>
    </location>
</feature>
<reference evidence="4" key="1">
    <citation type="journal article" date="2019" name="Int. J. Syst. Evol. Microbiol.">
        <title>The Global Catalogue of Microorganisms (GCM) 10K type strain sequencing project: providing services to taxonomists for standard genome sequencing and annotation.</title>
        <authorList>
            <consortium name="The Broad Institute Genomics Platform"/>
            <consortium name="The Broad Institute Genome Sequencing Center for Infectious Disease"/>
            <person name="Wu L."/>
            <person name="Ma J."/>
        </authorList>
    </citation>
    <scope>NUCLEOTIDE SEQUENCE [LARGE SCALE GENOMIC DNA]</scope>
    <source>
        <strain evidence="4">CCM 7132</strain>
    </source>
</reference>
<evidence type="ECO:0000313" key="4">
    <source>
        <dbReference type="Proteomes" id="UP000637769"/>
    </source>
</evidence>
<dbReference type="SUPFAM" id="SSF103088">
    <property type="entry name" value="OmpA-like"/>
    <property type="match status" value="1"/>
</dbReference>
<keyword evidence="2" id="KW-0732">Signal</keyword>
<organism evidence="3 4">
    <name type="scientific">Asaia siamensis</name>
    <dbReference type="NCBI Taxonomy" id="110479"/>
    <lineage>
        <taxon>Bacteria</taxon>
        <taxon>Pseudomonadati</taxon>
        <taxon>Pseudomonadota</taxon>
        <taxon>Alphaproteobacteria</taxon>
        <taxon>Acetobacterales</taxon>
        <taxon>Acetobacteraceae</taxon>
        <taxon>Asaia</taxon>
    </lineage>
</organism>
<evidence type="ECO:0000313" key="3">
    <source>
        <dbReference type="EMBL" id="GGC41879.1"/>
    </source>
</evidence>